<sequence length="86" mass="10010">MMDAVCCNDLIHCCPPATKCDMIHRQCLQVLNFRSPFNFYKLDGINISVCITILELVYSSCFNCGTCSNILKPRIFDGYYYYYYDC</sequence>
<feature type="domain" description="Granulins" evidence="2">
    <location>
        <begin position="7"/>
        <end position="20"/>
    </location>
</feature>
<dbReference type="PROSITE" id="PS00799">
    <property type="entry name" value="GRANULINS"/>
    <property type="match status" value="1"/>
</dbReference>
<evidence type="ECO:0000313" key="5">
    <source>
        <dbReference type="WBParaSite" id="BPAG_0000389801-mRNA-1"/>
    </source>
</evidence>
<reference evidence="5" key="1">
    <citation type="submission" date="2017-02" db="UniProtKB">
        <authorList>
            <consortium name="WormBaseParasite"/>
        </authorList>
    </citation>
    <scope>IDENTIFICATION</scope>
</reference>
<evidence type="ECO:0000313" key="4">
    <source>
        <dbReference type="Proteomes" id="UP000278627"/>
    </source>
</evidence>
<dbReference type="InterPro" id="IPR037277">
    <property type="entry name" value="Granulin_sf"/>
</dbReference>
<dbReference type="AlphaFoldDB" id="A0A0N4T6R1"/>
<dbReference type="InterPro" id="IPR000118">
    <property type="entry name" value="Granulin"/>
</dbReference>
<dbReference type="WBParaSite" id="BPAG_0000389801-mRNA-1">
    <property type="protein sequence ID" value="BPAG_0000389801-mRNA-1"/>
    <property type="gene ID" value="BPAG_0000389801"/>
</dbReference>
<keyword evidence="4" id="KW-1185">Reference proteome</keyword>
<name>A0A0N4T6R1_BRUPA</name>
<evidence type="ECO:0000313" key="3">
    <source>
        <dbReference type="EMBL" id="VDN85048.1"/>
    </source>
</evidence>
<dbReference type="Gene3D" id="2.10.25.160">
    <property type="entry name" value="Granulin"/>
    <property type="match status" value="1"/>
</dbReference>
<dbReference type="Proteomes" id="UP000278627">
    <property type="component" value="Unassembled WGS sequence"/>
</dbReference>
<organism evidence="5">
    <name type="scientific">Brugia pahangi</name>
    <name type="common">Filarial nematode worm</name>
    <dbReference type="NCBI Taxonomy" id="6280"/>
    <lineage>
        <taxon>Eukaryota</taxon>
        <taxon>Metazoa</taxon>
        <taxon>Ecdysozoa</taxon>
        <taxon>Nematoda</taxon>
        <taxon>Chromadorea</taxon>
        <taxon>Rhabditida</taxon>
        <taxon>Spirurina</taxon>
        <taxon>Spiruromorpha</taxon>
        <taxon>Filarioidea</taxon>
        <taxon>Onchocercidae</taxon>
        <taxon>Brugia</taxon>
    </lineage>
</organism>
<protein>
    <submittedName>
        <fullName evidence="5">GRANULINS domain-containing protein</fullName>
    </submittedName>
</protein>
<evidence type="ECO:0000256" key="1">
    <source>
        <dbReference type="ARBA" id="ARBA00023157"/>
    </source>
</evidence>
<dbReference type="STRING" id="6280.A0A0N4T6R1"/>
<evidence type="ECO:0000259" key="2">
    <source>
        <dbReference type="PROSITE" id="PS00799"/>
    </source>
</evidence>
<proteinExistence type="predicted"/>
<keyword evidence="1" id="KW-1015">Disulfide bond</keyword>
<dbReference type="EMBL" id="UZAD01001426">
    <property type="protein sequence ID" value="VDN85048.1"/>
    <property type="molecule type" value="Genomic_DNA"/>
</dbReference>
<dbReference type="Pfam" id="PF00396">
    <property type="entry name" value="Granulin"/>
    <property type="match status" value="1"/>
</dbReference>
<gene>
    <name evidence="3" type="ORF">BPAG_LOCUS3862</name>
</gene>
<reference evidence="3 4" key="2">
    <citation type="submission" date="2018-11" db="EMBL/GenBank/DDBJ databases">
        <authorList>
            <consortium name="Pathogen Informatics"/>
        </authorList>
    </citation>
    <scope>NUCLEOTIDE SEQUENCE [LARGE SCALE GENOMIC DNA]</scope>
</reference>
<accession>A0A0N4T6R1</accession>